<reference evidence="1" key="2">
    <citation type="journal article" date="2015" name="Fish Shellfish Immunol.">
        <title>Early steps in the European eel (Anguilla anguilla)-Vibrio vulnificus interaction in the gills: Role of the RtxA13 toxin.</title>
        <authorList>
            <person name="Callol A."/>
            <person name="Pajuelo D."/>
            <person name="Ebbesson L."/>
            <person name="Teles M."/>
            <person name="MacKenzie S."/>
            <person name="Amaro C."/>
        </authorList>
    </citation>
    <scope>NUCLEOTIDE SEQUENCE</scope>
</reference>
<reference evidence="1" key="1">
    <citation type="submission" date="2014-11" db="EMBL/GenBank/DDBJ databases">
        <authorList>
            <person name="Amaro Gonzalez C."/>
        </authorList>
    </citation>
    <scope>NUCLEOTIDE SEQUENCE</scope>
</reference>
<proteinExistence type="predicted"/>
<organism evidence="1">
    <name type="scientific">Anguilla anguilla</name>
    <name type="common">European freshwater eel</name>
    <name type="synonym">Muraena anguilla</name>
    <dbReference type="NCBI Taxonomy" id="7936"/>
    <lineage>
        <taxon>Eukaryota</taxon>
        <taxon>Metazoa</taxon>
        <taxon>Chordata</taxon>
        <taxon>Craniata</taxon>
        <taxon>Vertebrata</taxon>
        <taxon>Euteleostomi</taxon>
        <taxon>Actinopterygii</taxon>
        <taxon>Neopterygii</taxon>
        <taxon>Teleostei</taxon>
        <taxon>Anguilliformes</taxon>
        <taxon>Anguillidae</taxon>
        <taxon>Anguilla</taxon>
    </lineage>
</organism>
<dbReference type="EMBL" id="GBXM01067908">
    <property type="protein sequence ID" value="JAH40669.1"/>
    <property type="molecule type" value="Transcribed_RNA"/>
</dbReference>
<name>A0A0E9SH03_ANGAN</name>
<sequence>MTSHMGHHTCSLSLRRCRLAMGELC</sequence>
<evidence type="ECO:0000313" key="1">
    <source>
        <dbReference type="EMBL" id="JAH40669.1"/>
    </source>
</evidence>
<protein>
    <submittedName>
        <fullName evidence="1">Uncharacterized protein</fullName>
    </submittedName>
</protein>
<accession>A0A0E9SH03</accession>
<dbReference type="AlphaFoldDB" id="A0A0E9SH03"/>